<evidence type="ECO:0000313" key="3">
    <source>
        <dbReference type="Proteomes" id="UP001283361"/>
    </source>
</evidence>
<accession>A0AAE1D6X2</accession>
<keyword evidence="3" id="KW-1185">Reference proteome</keyword>
<evidence type="ECO:0000256" key="1">
    <source>
        <dbReference type="SAM" id="MobiDB-lite"/>
    </source>
</evidence>
<protein>
    <submittedName>
        <fullName evidence="2">Uncharacterized protein</fullName>
    </submittedName>
</protein>
<gene>
    <name evidence="2" type="ORF">RRG08_005611</name>
</gene>
<proteinExistence type="predicted"/>
<evidence type="ECO:0000313" key="2">
    <source>
        <dbReference type="EMBL" id="KAK3758985.1"/>
    </source>
</evidence>
<reference evidence="2" key="1">
    <citation type="journal article" date="2023" name="G3 (Bethesda)">
        <title>A reference genome for the long-term kleptoplast-retaining sea slug Elysia crispata morphotype clarki.</title>
        <authorList>
            <person name="Eastman K.E."/>
            <person name="Pendleton A.L."/>
            <person name="Shaikh M.A."/>
            <person name="Suttiyut T."/>
            <person name="Ogas R."/>
            <person name="Tomko P."/>
            <person name="Gavelis G."/>
            <person name="Widhalm J.R."/>
            <person name="Wisecaver J.H."/>
        </authorList>
    </citation>
    <scope>NUCLEOTIDE SEQUENCE</scope>
    <source>
        <strain evidence="2">ECLA1</strain>
    </source>
</reference>
<name>A0AAE1D6X2_9GAST</name>
<comment type="caution">
    <text evidence="2">The sequence shown here is derived from an EMBL/GenBank/DDBJ whole genome shotgun (WGS) entry which is preliminary data.</text>
</comment>
<feature type="compositionally biased region" description="Basic and acidic residues" evidence="1">
    <location>
        <begin position="84"/>
        <end position="102"/>
    </location>
</feature>
<dbReference type="EMBL" id="JAWDGP010005176">
    <property type="protein sequence ID" value="KAK3758985.1"/>
    <property type="molecule type" value="Genomic_DNA"/>
</dbReference>
<sequence length="137" mass="15361">MRDYGRIKRLVTCSKELVDKTMIQLFVVNRHTLIQWYNKKVRRMEVDTLRPNLPCFSDPEGPSAPSRSYRAAPVRGGTGTPTCRRAEGHCKAEATDADRSGRGDVSADSTVRRPNWQGIFPKPIGVSDAGVYTRCYS</sequence>
<organism evidence="2 3">
    <name type="scientific">Elysia crispata</name>
    <name type="common">lettuce slug</name>
    <dbReference type="NCBI Taxonomy" id="231223"/>
    <lineage>
        <taxon>Eukaryota</taxon>
        <taxon>Metazoa</taxon>
        <taxon>Spiralia</taxon>
        <taxon>Lophotrochozoa</taxon>
        <taxon>Mollusca</taxon>
        <taxon>Gastropoda</taxon>
        <taxon>Heterobranchia</taxon>
        <taxon>Euthyneura</taxon>
        <taxon>Panpulmonata</taxon>
        <taxon>Sacoglossa</taxon>
        <taxon>Placobranchoidea</taxon>
        <taxon>Plakobranchidae</taxon>
        <taxon>Elysia</taxon>
    </lineage>
</organism>
<dbReference type="AlphaFoldDB" id="A0AAE1D6X2"/>
<feature type="region of interest" description="Disordered" evidence="1">
    <location>
        <begin position="56"/>
        <end position="110"/>
    </location>
</feature>
<dbReference type="Proteomes" id="UP001283361">
    <property type="component" value="Unassembled WGS sequence"/>
</dbReference>